<accession>A0ABY8QWV8</accession>
<name>A0ABY8QWV8_9MICO</name>
<dbReference type="RefSeq" id="WP_349639505.1">
    <property type="nucleotide sequence ID" value="NZ_CP090958.1"/>
</dbReference>
<proteinExistence type="predicted"/>
<protein>
    <submittedName>
        <fullName evidence="1">Uncharacterized protein</fullName>
    </submittedName>
</protein>
<reference evidence="1 2" key="1">
    <citation type="submission" date="2023-05" db="EMBL/GenBank/DDBJ databases">
        <title>Lithophilousrod everest ZFBP1038 complete genpme.</title>
        <authorList>
            <person name="Tian M."/>
        </authorList>
    </citation>
    <scope>NUCLEOTIDE SEQUENCE [LARGE SCALE GENOMIC DNA]</scope>
    <source>
        <strain evidence="1 2">ZFBP1038</strain>
    </source>
</reference>
<evidence type="ECO:0000313" key="2">
    <source>
        <dbReference type="Proteomes" id="UP001209083"/>
    </source>
</evidence>
<sequence length="200" mass="21964">MPIYPIYPGASSPGPNGFRTDGFESSESIDFHLGTARGLRVFKVTPEGWLTGIYYPSVWRAGENTAQHLTQSPHPEVKECGKPWGACRCGFYGYYLGSNDYAQSGDISGCVDGYGEIVLSSRGFRAKKAWIRALFIPKQFPVVSTDGGGGVLRPDHRWELEPANIAVNYPGIPIYTDFAAFERDYPAVKPEFDDGPKEAA</sequence>
<dbReference type="EMBL" id="CP090958">
    <property type="protein sequence ID" value="WGW12701.1"/>
    <property type="molecule type" value="Genomic_DNA"/>
</dbReference>
<evidence type="ECO:0000313" key="1">
    <source>
        <dbReference type="EMBL" id="WGW12701.1"/>
    </source>
</evidence>
<organism evidence="1 2">
    <name type="scientific">Saxibacter everestensis</name>
    <dbReference type="NCBI Taxonomy" id="2909229"/>
    <lineage>
        <taxon>Bacteria</taxon>
        <taxon>Bacillati</taxon>
        <taxon>Actinomycetota</taxon>
        <taxon>Actinomycetes</taxon>
        <taxon>Micrococcales</taxon>
        <taxon>Brevibacteriaceae</taxon>
        <taxon>Saxibacter</taxon>
    </lineage>
</organism>
<keyword evidence="2" id="KW-1185">Reference proteome</keyword>
<gene>
    <name evidence="1" type="ORF">LWF01_02720</name>
</gene>
<dbReference type="Proteomes" id="UP001209083">
    <property type="component" value="Chromosome"/>
</dbReference>